<feature type="transmembrane region" description="Helical" evidence="1">
    <location>
        <begin position="35"/>
        <end position="52"/>
    </location>
</feature>
<dbReference type="Proteomes" id="UP000195326">
    <property type="component" value="Unassembled WGS sequence"/>
</dbReference>
<reference evidence="5 6" key="1">
    <citation type="submission" date="2017-04" db="EMBL/GenBank/DDBJ databases">
        <title>Function of individual gut microbiota members based on whole genome sequencing of pure cultures obtained from chicken caecum.</title>
        <authorList>
            <person name="Medvecky M."/>
            <person name="Cejkova D."/>
            <person name="Polansky O."/>
            <person name="Karasova D."/>
            <person name="Kubasova T."/>
            <person name="Cizek A."/>
            <person name="Rychlik I."/>
        </authorList>
    </citation>
    <scope>NUCLEOTIDE SEQUENCE [LARGE SCALE GENOMIC DNA]</scope>
    <source>
        <strain evidence="5">An179</strain>
        <strain evidence="6">An180</strain>
    </source>
</reference>
<sequence length="185" mass="20822">MELNYVITPQDFVDYNIYFIDHDPLTQKSIRNMSIILAGLVIVGGTGLMYALNSLTPVSVAVYLILAVACFLGGPKMYKRKVHKHVHMTLRRATNKHICGPKTLKLTDEGVQLIGESEDTLHPYASFKRVTEAARQVYLYLDDLAGLIVPNSAFANDEEKKEFIRVLEERIAQAKQNAPEEKEEA</sequence>
<evidence type="ECO:0000313" key="5">
    <source>
        <dbReference type="Proteomes" id="UP000195326"/>
    </source>
</evidence>
<feature type="transmembrane region" description="Helical" evidence="1">
    <location>
        <begin position="58"/>
        <end position="78"/>
    </location>
</feature>
<dbReference type="Pfam" id="PF14317">
    <property type="entry name" value="YcxB"/>
    <property type="match status" value="1"/>
</dbReference>
<reference evidence="3" key="2">
    <citation type="journal article" date="2018" name="BMC Genomics">
        <title>Whole genome sequencing and function prediction of 133 gut anaerobes isolated from chicken caecum in pure cultures.</title>
        <authorList>
            <person name="Medvecky M."/>
            <person name="Cejkova D."/>
            <person name="Polansky O."/>
            <person name="Karasova D."/>
            <person name="Kubasova T."/>
            <person name="Cizek A."/>
            <person name="Rychlik I."/>
        </authorList>
    </citation>
    <scope>NUCLEOTIDE SEQUENCE</scope>
    <source>
        <strain evidence="4">An179</strain>
        <strain evidence="3">An180</strain>
    </source>
</reference>
<evidence type="ECO:0000313" key="3">
    <source>
        <dbReference type="EMBL" id="OUP52818.1"/>
    </source>
</evidence>
<dbReference type="AlphaFoldDB" id="A0A1Y4L7V1"/>
<evidence type="ECO:0000259" key="2">
    <source>
        <dbReference type="Pfam" id="PF14317"/>
    </source>
</evidence>
<feature type="domain" description="YcxB-like C-terminal" evidence="2">
    <location>
        <begin position="106"/>
        <end position="165"/>
    </location>
</feature>
<protein>
    <recommendedName>
        <fullName evidence="2">YcxB-like C-terminal domain-containing protein</fullName>
    </recommendedName>
</protein>
<dbReference type="InterPro" id="IPR025588">
    <property type="entry name" value="YcxB-like_C"/>
</dbReference>
<evidence type="ECO:0000256" key="1">
    <source>
        <dbReference type="SAM" id="Phobius"/>
    </source>
</evidence>
<dbReference type="EMBL" id="NFKL01000013">
    <property type="protein sequence ID" value="OUP57446.1"/>
    <property type="molecule type" value="Genomic_DNA"/>
</dbReference>
<organism evidence="3 6">
    <name type="scientific">Butyricicoccus pullicaecorum</name>
    <dbReference type="NCBI Taxonomy" id="501571"/>
    <lineage>
        <taxon>Bacteria</taxon>
        <taxon>Bacillati</taxon>
        <taxon>Bacillota</taxon>
        <taxon>Clostridia</taxon>
        <taxon>Eubacteriales</taxon>
        <taxon>Butyricicoccaceae</taxon>
        <taxon>Butyricicoccus</taxon>
    </lineage>
</organism>
<dbReference type="EMBL" id="NFKK01000007">
    <property type="protein sequence ID" value="OUP52818.1"/>
    <property type="molecule type" value="Genomic_DNA"/>
</dbReference>
<dbReference type="STRING" id="501571.GCA_900143195_00885"/>
<dbReference type="RefSeq" id="WP_016147628.1">
    <property type="nucleotide sequence ID" value="NZ_CABKSA010000001.1"/>
</dbReference>
<evidence type="ECO:0000313" key="4">
    <source>
        <dbReference type="EMBL" id="OUP57446.1"/>
    </source>
</evidence>
<keyword evidence="1" id="KW-0472">Membrane</keyword>
<comment type="caution">
    <text evidence="3">The sequence shown here is derived from an EMBL/GenBank/DDBJ whole genome shotgun (WGS) entry which is preliminary data.</text>
</comment>
<gene>
    <name evidence="4" type="ORF">B5F15_10080</name>
    <name evidence="3" type="ORF">B5F17_07485</name>
</gene>
<proteinExistence type="predicted"/>
<accession>A0A1Y4L7V1</accession>
<evidence type="ECO:0000313" key="6">
    <source>
        <dbReference type="Proteomes" id="UP000195897"/>
    </source>
</evidence>
<name>A0A1Y4L7V1_9FIRM</name>
<keyword evidence="1" id="KW-1133">Transmembrane helix</keyword>
<keyword evidence="1" id="KW-0812">Transmembrane</keyword>
<dbReference type="Proteomes" id="UP000195897">
    <property type="component" value="Unassembled WGS sequence"/>
</dbReference>